<accession>A0A2H3D325</accession>
<dbReference type="AlphaFoldDB" id="A0A2H3D325"/>
<gene>
    <name evidence="1" type="ORF">ARMGADRAFT_329961</name>
</gene>
<dbReference type="EMBL" id="KZ293668">
    <property type="protein sequence ID" value="PBK89679.1"/>
    <property type="molecule type" value="Genomic_DNA"/>
</dbReference>
<dbReference type="InParanoid" id="A0A2H3D325"/>
<protein>
    <submittedName>
        <fullName evidence="1">Uncharacterized protein</fullName>
    </submittedName>
</protein>
<reference evidence="2" key="1">
    <citation type="journal article" date="2017" name="Nat. Ecol. Evol.">
        <title>Genome expansion and lineage-specific genetic innovations in the forest pathogenic fungi Armillaria.</title>
        <authorList>
            <person name="Sipos G."/>
            <person name="Prasanna A.N."/>
            <person name="Walter M.C."/>
            <person name="O'Connor E."/>
            <person name="Balint B."/>
            <person name="Krizsan K."/>
            <person name="Kiss B."/>
            <person name="Hess J."/>
            <person name="Varga T."/>
            <person name="Slot J."/>
            <person name="Riley R."/>
            <person name="Boka B."/>
            <person name="Rigling D."/>
            <person name="Barry K."/>
            <person name="Lee J."/>
            <person name="Mihaltcheva S."/>
            <person name="LaButti K."/>
            <person name="Lipzen A."/>
            <person name="Waldron R."/>
            <person name="Moloney N.M."/>
            <person name="Sperisen C."/>
            <person name="Kredics L."/>
            <person name="Vagvoelgyi C."/>
            <person name="Patrignani A."/>
            <person name="Fitzpatrick D."/>
            <person name="Nagy I."/>
            <person name="Doyle S."/>
            <person name="Anderson J.B."/>
            <person name="Grigoriev I.V."/>
            <person name="Gueldener U."/>
            <person name="Muensterkoetter M."/>
            <person name="Nagy L.G."/>
        </authorList>
    </citation>
    <scope>NUCLEOTIDE SEQUENCE [LARGE SCALE GENOMIC DNA]</scope>
    <source>
        <strain evidence="2">Ar21-2</strain>
    </source>
</reference>
<name>A0A2H3D325_ARMGA</name>
<evidence type="ECO:0000313" key="1">
    <source>
        <dbReference type="EMBL" id="PBK89679.1"/>
    </source>
</evidence>
<keyword evidence="2" id="KW-1185">Reference proteome</keyword>
<sequence>MVRCDPLTSHPNTASFTDEFKDRLLDPTVLSVISKDINLKTANMHYGHGVHAQISGIQCWRELMKYSRVRVETYEKGLVNHLLDLYKALQEEPESCQWLRLWPDYERLLKKTLEDLVDDHDLFVKRAPLGSPLCGRLRPFILRPPLVERERSAVAPCPCMECT</sequence>
<organism evidence="1 2">
    <name type="scientific">Armillaria gallica</name>
    <name type="common">Bulbous honey fungus</name>
    <name type="synonym">Armillaria bulbosa</name>
    <dbReference type="NCBI Taxonomy" id="47427"/>
    <lineage>
        <taxon>Eukaryota</taxon>
        <taxon>Fungi</taxon>
        <taxon>Dikarya</taxon>
        <taxon>Basidiomycota</taxon>
        <taxon>Agaricomycotina</taxon>
        <taxon>Agaricomycetes</taxon>
        <taxon>Agaricomycetidae</taxon>
        <taxon>Agaricales</taxon>
        <taxon>Marasmiineae</taxon>
        <taxon>Physalacriaceae</taxon>
        <taxon>Armillaria</taxon>
    </lineage>
</organism>
<proteinExistence type="predicted"/>
<dbReference type="Proteomes" id="UP000217790">
    <property type="component" value="Unassembled WGS sequence"/>
</dbReference>
<dbReference type="OrthoDB" id="3007410at2759"/>
<evidence type="ECO:0000313" key="2">
    <source>
        <dbReference type="Proteomes" id="UP000217790"/>
    </source>
</evidence>